<protein>
    <submittedName>
        <fullName evidence="1">Uncharacterized protein</fullName>
    </submittedName>
</protein>
<keyword evidence="2" id="KW-1185">Reference proteome</keyword>
<dbReference type="Proteomes" id="UP000784294">
    <property type="component" value="Unassembled WGS sequence"/>
</dbReference>
<evidence type="ECO:0000313" key="2">
    <source>
        <dbReference type="Proteomes" id="UP000784294"/>
    </source>
</evidence>
<name>A0A448X1Y7_9PLAT</name>
<accession>A0A448X1Y7</accession>
<dbReference type="EMBL" id="CAAALY010076836">
    <property type="protein sequence ID" value="VEL25889.1"/>
    <property type="molecule type" value="Genomic_DNA"/>
</dbReference>
<gene>
    <name evidence="1" type="ORF">PXEA_LOCUS19329</name>
</gene>
<reference evidence="1" key="1">
    <citation type="submission" date="2018-11" db="EMBL/GenBank/DDBJ databases">
        <authorList>
            <consortium name="Pathogen Informatics"/>
        </authorList>
    </citation>
    <scope>NUCLEOTIDE SEQUENCE</scope>
</reference>
<dbReference type="AlphaFoldDB" id="A0A448X1Y7"/>
<comment type="caution">
    <text evidence="1">The sequence shown here is derived from an EMBL/GenBank/DDBJ whole genome shotgun (WGS) entry which is preliminary data.</text>
</comment>
<proteinExistence type="predicted"/>
<evidence type="ECO:0000313" key="1">
    <source>
        <dbReference type="EMBL" id="VEL25889.1"/>
    </source>
</evidence>
<sequence length="80" mass="8780">MPLHWPVQATFCFGSSVQISLLRCIASGAVFYVELGCPALRVVRRQVKCFNERGYVQDEASELHVINNTGCSPVAGEPLL</sequence>
<organism evidence="1 2">
    <name type="scientific">Protopolystoma xenopodis</name>
    <dbReference type="NCBI Taxonomy" id="117903"/>
    <lineage>
        <taxon>Eukaryota</taxon>
        <taxon>Metazoa</taxon>
        <taxon>Spiralia</taxon>
        <taxon>Lophotrochozoa</taxon>
        <taxon>Platyhelminthes</taxon>
        <taxon>Monogenea</taxon>
        <taxon>Polyopisthocotylea</taxon>
        <taxon>Polystomatidea</taxon>
        <taxon>Polystomatidae</taxon>
        <taxon>Protopolystoma</taxon>
    </lineage>
</organism>